<evidence type="ECO:0000259" key="10">
    <source>
        <dbReference type="Pfam" id="PF07034"/>
    </source>
</evidence>
<keyword evidence="4" id="KW-0597">Phosphoprotein</keyword>
<evidence type="ECO:0000256" key="2">
    <source>
        <dbReference type="ARBA" id="ARBA00010977"/>
    </source>
</evidence>
<organism evidence="13 14">
    <name type="scientific">Loxostege sticticalis</name>
    <name type="common">Beet webworm moth</name>
    <dbReference type="NCBI Taxonomy" id="481309"/>
    <lineage>
        <taxon>Eukaryota</taxon>
        <taxon>Metazoa</taxon>
        <taxon>Ecdysozoa</taxon>
        <taxon>Arthropoda</taxon>
        <taxon>Hexapoda</taxon>
        <taxon>Insecta</taxon>
        <taxon>Pterygota</taxon>
        <taxon>Neoptera</taxon>
        <taxon>Endopterygota</taxon>
        <taxon>Lepidoptera</taxon>
        <taxon>Glossata</taxon>
        <taxon>Ditrysia</taxon>
        <taxon>Pyraloidea</taxon>
        <taxon>Crambidae</taxon>
        <taxon>Pyraustinae</taxon>
        <taxon>Loxostege</taxon>
    </lineage>
</organism>
<comment type="caution">
    <text evidence="13">The sequence shown here is derived from an EMBL/GenBank/DDBJ whole genome shotgun (WGS) entry which is preliminary data.</text>
</comment>
<keyword evidence="7" id="KW-0539">Nucleus</keyword>
<dbReference type="CDD" id="cd20704">
    <property type="entry name" value="Orc3"/>
    <property type="match status" value="2"/>
</dbReference>
<feature type="domain" description="Origin recognition complex subunit 3 N-terminal" evidence="10">
    <location>
        <begin position="3"/>
        <end position="332"/>
    </location>
</feature>
<proteinExistence type="inferred from homology"/>
<evidence type="ECO:0000256" key="7">
    <source>
        <dbReference type="ARBA" id="ARBA00023242"/>
    </source>
</evidence>
<comment type="function">
    <text evidence="9">Component of the origin recognition complex (ORC) that binds origins of replication. DNA-binding is ATP-dependent. The specific DNA sequences that define origins of replication have not been identified yet. ORC is required to assemble the pre-replication complex necessary to initiate DNA replication. Binds histone H3 and H4 trimethylation marks H3K9me3, H3K27me3 and H4K20me3.</text>
</comment>
<dbReference type="Pfam" id="PF07034">
    <property type="entry name" value="ORC3_N"/>
    <property type="match status" value="1"/>
</dbReference>
<evidence type="ECO:0000256" key="6">
    <source>
        <dbReference type="ARBA" id="ARBA00023125"/>
    </source>
</evidence>
<gene>
    <name evidence="13" type="ORF">ABMA28_015632</name>
</gene>
<comment type="similarity">
    <text evidence="2">Belongs to the ORC3 family.</text>
</comment>
<keyword evidence="5" id="KW-0235">DNA replication</keyword>
<dbReference type="AlphaFoldDB" id="A0ABD0TD78"/>
<sequence>MDSTVSVSKGVFLFPNGFTRTKAHKKKSKSLLFDKFFKRSTWHFAFKRNWDYIENEIKELHQRTYSILLNDIVNYVKSFYGDSETDGLEGIIPSATLLTGVNQPDHVSQFMALIQKIRDEVTPHVAMVHSQDAPTLKHLVENTVWQLMYGHEALDFDDEEFHDNVKQSKKLKKNQCTMKLLQSWYNSNYTNISPKKKKHRSSNRLQVVIIPDFESFNCSVLQDFVMIMSSYVSSIPIVFVFGVATSVSALHKSFPYHVSSKLLIKVFHSHSSPVYMNQVLEDIFLSHTSPFHLSGKAFELLTDVFLFYDFSVTGLIQSIKYCMMDHYYGDNVKSLCCEREKIEEAVMKLSSDDLESIRQLSSFRPFLEAQQDCETRIGLFEDDNFFREVLVKEMNKLHDYLYTFYSCVRLLLAFVKDIPKNIIGKSIREIYTKCAVECITITPAFKECMQLIHFQSQVKLAESIKSALKVVNSALQIFSPVKPLRSTPTKNNLNNITLNSEVGEGFVKTVRVHLLMFLRQIEHANTEATVLCNESEDLENDTENVPGNRYKLKEKLLKAARVDKIQSEFDMVRSRFISYLEEMFTKGLQPPHTQTFHEIMFFTDVGNVRKQIVGSPRGALHTALSNPVHYLQCTCCHLPAPDSVTDTLPDVCLAYKLHRECGKHINLYDWLQAFAAVLEPQDDETRQQDTTVQIRFTRAVAELQFLGFIKSSKRKTDHVMRLTW</sequence>
<dbReference type="GO" id="GO:0003677">
    <property type="term" value="F:DNA binding"/>
    <property type="evidence" value="ECO:0007669"/>
    <property type="project" value="UniProtKB-KW"/>
</dbReference>
<evidence type="ECO:0000256" key="4">
    <source>
        <dbReference type="ARBA" id="ARBA00022553"/>
    </source>
</evidence>
<feature type="domain" description="Origin recognition complex subunit 3 winged helix C-terminal" evidence="11">
    <location>
        <begin position="617"/>
        <end position="724"/>
    </location>
</feature>
<dbReference type="Pfam" id="PF19675">
    <property type="entry name" value="ORC3_ins"/>
    <property type="match status" value="1"/>
</dbReference>
<evidence type="ECO:0000256" key="1">
    <source>
        <dbReference type="ARBA" id="ARBA00004123"/>
    </source>
</evidence>
<feature type="domain" description="Origin recognition complex subunit 3 insertion" evidence="12">
    <location>
        <begin position="347"/>
        <end position="604"/>
    </location>
</feature>
<dbReference type="InterPro" id="IPR040855">
    <property type="entry name" value="ORC_WH_C"/>
</dbReference>
<dbReference type="InterPro" id="IPR045667">
    <property type="entry name" value="ORC3_N"/>
</dbReference>
<evidence type="ECO:0000256" key="3">
    <source>
        <dbReference type="ARBA" id="ARBA00019085"/>
    </source>
</evidence>
<dbReference type="InterPro" id="IPR045663">
    <property type="entry name" value="ORC3_ins"/>
</dbReference>
<name>A0ABD0TD78_LOXSC</name>
<evidence type="ECO:0000256" key="9">
    <source>
        <dbReference type="ARBA" id="ARBA00045241"/>
    </source>
</evidence>
<dbReference type="Pfam" id="PF18137">
    <property type="entry name" value="WHD_ORC"/>
    <property type="match status" value="1"/>
</dbReference>
<evidence type="ECO:0000256" key="8">
    <source>
        <dbReference type="ARBA" id="ARBA00026084"/>
    </source>
</evidence>
<protein>
    <recommendedName>
        <fullName evidence="3">Origin recognition complex subunit 3</fullName>
    </recommendedName>
</protein>
<accession>A0ABD0TD78</accession>
<dbReference type="Proteomes" id="UP001549921">
    <property type="component" value="Unassembled WGS sequence"/>
</dbReference>
<dbReference type="EMBL" id="JBEDNZ010000007">
    <property type="protein sequence ID" value="KAL0840375.1"/>
    <property type="molecule type" value="Genomic_DNA"/>
</dbReference>
<evidence type="ECO:0000259" key="12">
    <source>
        <dbReference type="Pfam" id="PF19675"/>
    </source>
</evidence>
<comment type="subunit">
    <text evidence="8">Component of ORC, a complex composed of at least 6 subunits: ORC1, ORC2, ORC3, ORC4, ORC5 and ORC6. ORC is regulated in a cell-cycle dependent manner. It is sequentially assembled at the exit from anaphase of mitosis and disassembled as cells enter S phase.</text>
</comment>
<keyword evidence="6" id="KW-0238">DNA-binding</keyword>
<reference evidence="13 14" key="1">
    <citation type="submission" date="2024-06" db="EMBL/GenBank/DDBJ databases">
        <title>A chromosome-level genome assembly of beet webworm, Loxostege sticticalis.</title>
        <authorList>
            <person name="Zhang Y."/>
        </authorList>
    </citation>
    <scope>NUCLEOTIDE SEQUENCE [LARGE SCALE GENOMIC DNA]</scope>
    <source>
        <strain evidence="13">AQ028</strain>
        <tissue evidence="13">Male pupae</tissue>
    </source>
</reference>
<dbReference type="GO" id="GO:0006260">
    <property type="term" value="P:DNA replication"/>
    <property type="evidence" value="ECO:0007669"/>
    <property type="project" value="UniProtKB-KW"/>
</dbReference>
<dbReference type="PANTHER" id="PTHR12748:SF0">
    <property type="entry name" value="ORIGIN RECOGNITION COMPLEX SUBUNIT 3"/>
    <property type="match status" value="1"/>
</dbReference>
<evidence type="ECO:0000313" key="14">
    <source>
        <dbReference type="Proteomes" id="UP001549921"/>
    </source>
</evidence>
<comment type="subcellular location">
    <subcellularLocation>
        <location evidence="1">Nucleus</location>
    </subcellularLocation>
</comment>
<dbReference type="PANTHER" id="PTHR12748">
    <property type="entry name" value="ORIGIN RECOGNITION COMPLEX SUBUNIT 3"/>
    <property type="match status" value="1"/>
</dbReference>
<dbReference type="GO" id="GO:0005634">
    <property type="term" value="C:nucleus"/>
    <property type="evidence" value="ECO:0007669"/>
    <property type="project" value="UniProtKB-SubCell"/>
</dbReference>
<evidence type="ECO:0000313" key="13">
    <source>
        <dbReference type="EMBL" id="KAL0840375.1"/>
    </source>
</evidence>
<evidence type="ECO:0000259" key="11">
    <source>
        <dbReference type="Pfam" id="PF18137"/>
    </source>
</evidence>
<evidence type="ECO:0000256" key="5">
    <source>
        <dbReference type="ARBA" id="ARBA00022705"/>
    </source>
</evidence>
<dbReference type="InterPro" id="IPR020795">
    <property type="entry name" value="ORC3"/>
</dbReference>